<evidence type="ECO:0000256" key="1">
    <source>
        <dbReference type="ARBA" id="ARBA00011073"/>
    </source>
</evidence>
<feature type="active site" description="Charge relay system" evidence="5">
    <location>
        <position position="816"/>
    </location>
</feature>
<keyword evidence="2 5" id="KW-0645">Protease</keyword>
<protein>
    <submittedName>
        <fullName evidence="9">Uncharacterized protein</fullName>
    </submittedName>
</protein>
<evidence type="ECO:0000259" key="8">
    <source>
        <dbReference type="Pfam" id="PF24476"/>
    </source>
</evidence>
<feature type="active site" description="Charge relay system" evidence="5">
    <location>
        <position position="616"/>
    </location>
</feature>
<keyword evidence="10" id="KW-1185">Reference proteome</keyword>
<dbReference type="PANTHER" id="PTHR43806">
    <property type="entry name" value="PEPTIDASE S8"/>
    <property type="match status" value="1"/>
</dbReference>
<comment type="similarity">
    <text evidence="1 5">Belongs to the peptidase S8 family.</text>
</comment>
<dbReference type="PROSITE" id="PS51892">
    <property type="entry name" value="SUBTILASE"/>
    <property type="match status" value="1"/>
</dbReference>
<feature type="domain" description="Peptidase S8/S53" evidence="7">
    <location>
        <begin position="610"/>
        <end position="831"/>
    </location>
</feature>
<dbReference type="GO" id="GO:0004252">
    <property type="term" value="F:serine-type endopeptidase activity"/>
    <property type="evidence" value="ECO:0007669"/>
    <property type="project" value="UniProtKB-UniRule"/>
</dbReference>
<dbReference type="PANTHER" id="PTHR43806:SF11">
    <property type="entry name" value="CEREVISIN-RELATED"/>
    <property type="match status" value="1"/>
</dbReference>
<dbReference type="EMBL" id="MU006300">
    <property type="protein sequence ID" value="KAF2851860.1"/>
    <property type="molecule type" value="Genomic_DNA"/>
</dbReference>
<evidence type="ECO:0000259" key="7">
    <source>
        <dbReference type="Pfam" id="PF00082"/>
    </source>
</evidence>
<dbReference type="Pfam" id="PF24476">
    <property type="entry name" value="DUF7580"/>
    <property type="match status" value="1"/>
</dbReference>
<keyword evidence="4 5" id="KW-0720">Serine protease</keyword>
<dbReference type="PRINTS" id="PR00723">
    <property type="entry name" value="SUBTILISIN"/>
</dbReference>
<dbReference type="InterPro" id="IPR036852">
    <property type="entry name" value="Peptidase_S8/S53_dom_sf"/>
</dbReference>
<evidence type="ECO:0000256" key="3">
    <source>
        <dbReference type="ARBA" id="ARBA00022801"/>
    </source>
</evidence>
<evidence type="ECO:0000256" key="5">
    <source>
        <dbReference type="PROSITE-ProRule" id="PRU01240"/>
    </source>
</evidence>
<name>A0A6A7B909_9PLEO</name>
<evidence type="ECO:0000256" key="4">
    <source>
        <dbReference type="ARBA" id="ARBA00022825"/>
    </source>
</evidence>
<feature type="active site" description="Charge relay system" evidence="5">
    <location>
        <position position="654"/>
    </location>
</feature>
<feature type="region of interest" description="Disordered" evidence="6">
    <location>
        <begin position="265"/>
        <end position="284"/>
    </location>
</feature>
<dbReference type="OrthoDB" id="3797656at2759"/>
<gene>
    <name evidence="9" type="ORF">T440DRAFT_467121</name>
</gene>
<accession>A0A6A7B909</accession>
<dbReference type="InterPro" id="IPR000209">
    <property type="entry name" value="Peptidase_S8/S53_dom"/>
</dbReference>
<organism evidence="9 10">
    <name type="scientific">Plenodomus tracheiphilus IPT5</name>
    <dbReference type="NCBI Taxonomy" id="1408161"/>
    <lineage>
        <taxon>Eukaryota</taxon>
        <taxon>Fungi</taxon>
        <taxon>Dikarya</taxon>
        <taxon>Ascomycota</taxon>
        <taxon>Pezizomycotina</taxon>
        <taxon>Dothideomycetes</taxon>
        <taxon>Pleosporomycetidae</taxon>
        <taxon>Pleosporales</taxon>
        <taxon>Pleosporineae</taxon>
        <taxon>Leptosphaeriaceae</taxon>
        <taxon>Plenodomus</taxon>
    </lineage>
</organism>
<evidence type="ECO:0000256" key="2">
    <source>
        <dbReference type="ARBA" id="ARBA00022670"/>
    </source>
</evidence>
<evidence type="ECO:0000313" key="9">
    <source>
        <dbReference type="EMBL" id="KAF2851860.1"/>
    </source>
</evidence>
<dbReference type="AlphaFoldDB" id="A0A6A7B909"/>
<dbReference type="Gene3D" id="3.40.50.200">
    <property type="entry name" value="Peptidase S8/S53 domain"/>
    <property type="match status" value="1"/>
</dbReference>
<sequence length="900" mass="100859">MTNVQELWESTISITGTVAGVAATAAHNSGPTRLNTSLIATVSKTRMILLGRIAASLMMVNSSLKKPQSRQKEVIARRLPRLLEQLEVVCTWRRGLVEITRPRKRRETIQQYPVLVAILEPSKDTRTELMEALTNFAMFGGVAVKQFVDNLDKFASNSSITLETSSFQGDMQHMKDMPAPEEYPRAVNKLLYDALAQHSGCYCSFEQGTYRTPRRHAMRLSLVNETQGHESEVLFNLAVSKEPETHPGSSTMAWQQLRFQVSSKNRKVSFEPPSHSESEKSSSNETAELIKVGGLCKVLAQSLGPICIRLRIRDIDLHRDPRVIERGRRVSNIPSLALSQALQSGELSTRNKLLLAYKLAESVWRYYDSKFMENLWTTEAIHFLYELRHDNTLDMDRESIDPSCPYFVVPTRNTNTLEVDEHHSQNVLHHYPRVLALGVLLIEIGRRVPTATPRITLTIEEKINSDYQIYMDIIRDPDWPPLDVLNAEVRSRFRFAVKNCLDGKLFEVRTTGDRSRAVLDARREILYKMVVHPLKQLCIDIGLTSQTKTHQFTEARRGNRALPLATLLNTGTGSLPRSSKEWMKRAMDNRFFDLTHSYRELRIPGDPRRVRIAILDTGCDTRCDFFGPTPRRTRLKSCKDFVENEATFSDLDGHGSHITSLAMKIAPAAEIYIARVAVDSCSLANASENIAKAIDWAAQVAEVDIVSMSFGFTEEPELEGESQISNSINRAIASRSQRILFFAAAANDGGNQREMFPARHPHVFSIRATDHRGTFLSLNPPPDFSAADVFGTLGENVLGATLPHVGEAEIAETGSSVATPIAAGIAANILGYARIKARTSDLLTPEIVGILSKERGMRLMLQLLSTKMSEKQNYIRPDRFTIASDKERDAMILLAANEAK</sequence>
<dbReference type="SUPFAM" id="SSF52743">
    <property type="entry name" value="Subtilisin-like"/>
    <property type="match status" value="1"/>
</dbReference>
<reference evidence="9" key="1">
    <citation type="submission" date="2020-01" db="EMBL/GenBank/DDBJ databases">
        <authorList>
            <consortium name="DOE Joint Genome Institute"/>
            <person name="Haridas S."/>
            <person name="Albert R."/>
            <person name="Binder M."/>
            <person name="Bloem J."/>
            <person name="Labutti K."/>
            <person name="Salamov A."/>
            <person name="Andreopoulos B."/>
            <person name="Baker S.E."/>
            <person name="Barry K."/>
            <person name="Bills G."/>
            <person name="Bluhm B.H."/>
            <person name="Cannon C."/>
            <person name="Castanera R."/>
            <person name="Culley D.E."/>
            <person name="Daum C."/>
            <person name="Ezra D."/>
            <person name="Gonzalez J.B."/>
            <person name="Henrissat B."/>
            <person name="Kuo A."/>
            <person name="Liang C."/>
            <person name="Lipzen A."/>
            <person name="Lutzoni F."/>
            <person name="Magnuson J."/>
            <person name="Mondo S."/>
            <person name="Nolan M."/>
            <person name="Ohm R."/>
            <person name="Pangilinan J."/>
            <person name="Park H.-J."/>
            <person name="Ramirez L."/>
            <person name="Alfaro M."/>
            <person name="Sun H."/>
            <person name="Tritt A."/>
            <person name="Yoshinaga Y."/>
            <person name="Zwiers L.-H."/>
            <person name="Turgeon B.G."/>
            <person name="Goodwin S.B."/>
            <person name="Spatafora J.W."/>
            <person name="Crous P.W."/>
            <person name="Grigoriev I.V."/>
        </authorList>
    </citation>
    <scope>NUCLEOTIDE SEQUENCE</scope>
    <source>
        <strain evidence="9">IPT5</strain>
    </source>
</reference>
<evidence type="ECO:0000313" key="10">
    <source>
        <dbReference type="Proteomes" id="UP000799423"/>
    </source>
</evidence>
<feature type="domain" description="DUF7580" evidence="8">
    <location>
        <begin position="191"/>
        <end position="536"/>
    </location>
</feature>
<dbReference type="InterPro" id="IPR056002">
    <property type="entry name" value="DUF7580"/>
</dbReference>
<dbReference type="CDD" id="cd00306">
    <property type="entry name" value="Peptidases_S8_S53"/>
    <property type="match status" value="1"/>
</dbReference>
<dbReference type="InterPro" id="IPR050131">
    <property type="entry name" value="Peptidase_S8_subtilisin-like"/>
</dbReference>
<proteinExistence type="inferred from homology"/>
<dbReference type="Pfam" id="PF00082">
    <property type="entry name" value="Peptidase_S8"/>
    <property type="match status" value="1"/>
</dbReference>
<dbReference type="Proteomes" id="UP000799423">
    <property type="component" value="Unassembled WGS sequence"/>
</dbReference>
<evidence type="ECO:0000256" key="6">
    <source>
        <dbReference type="SAM" id="MobiDB-lite"/>
    </source>
</evidence>
<dbReference type="GO" id="GO:0006508">
    <property type="term" value="P:proteolysis"/>
    <property type="evidence" value="ECO:0007669"/>
    <property type="project" value="UniProtKB-KW"/>
</dbReference>
<keyword evidence="3 5" id="KW-0378">Hydrolase</keyword>
<dbReference type="InterPro" id="IPR015500">
    <property type="entry name" value="Peptidase_S8_subtilisin-rel"/>
</dbReference>